<dbReference type="EMBL" id="PVUE01000001">
    <property type="protein sequence ID" value="PRZ44145.1"/>
    <property type="molecule type" value="Genomic_DNA"/>
</dbReference>
<accession>A0A2T1A6A7</accession>
<reference evidence="6 7" key="1">
    <citation type="submission" date="2018-03" db="EMBL/GenBank/DDBJ databases">
        <title>Genomic Encyclopedia of Archaeal and Bacterial Type Strains, Phase II (KMG-II): from individual species to whole genera.</title>
        <authorList>
            <person name="Goeker M."/>
        </authorList>
    </citation>
    <scope>NUCLEOTIDE SEQUENCE [LARGE SCALE GENOMIC DNA]</scope>
    <source>
        <strain evidence="6 7">DSM 100065</strain>
    </source>
</reference>
<evidence type="ECO:0000256" key="1">
    <source>
        <dbReference type="ARBA" id="ARBA00023015"/>
    </source>
</evidence>
<keyword evidence="7" id="KW-1185">Reference proteome</keyword>
<evidence type="ECO:0000313" key="7">
    <source>
        <dbReference type="Proteomes" id="UP000237752"/>
    </source>
</evidence>
<organism evidence="6 7">
    <name type="scientific">Antricoccus suffuscus</name>
    <dbReference type="NCBI Taxonomy" id="1629062"/>
    <lineage>
        <taxon>Bacteria</taxon>
        <taxon>Bacillati</taxon>
        <taxon>Actinomycetota</taxon>
        <taxon>Actinomycetes</taxon>
        <taxon>Geodermatophilales</taxon>
        <taxon>Antricoccaceae</taxon>
        <taxon>Antricoccus</taxon>
    </lineage>
</organism>
<evidence type="ECO:0000313" key="6">
    <source>
        <dbReference type="EMBL" id="PRZ44145.1"/>
    </source>
</evidence>
<dbReference type="RefSeq" id="WP_170110909.1">
    <property type="nucleotide sequence ID" value="NZ_PVUE01000001.1"/>
</dbReference>
<gene>
    <name evidence="6" type="ORF">CLV47_101270</name>
</gene>
<dbReference type="InterPro" id="IPR009057">
    <property type="entry name" value="Homeodomain-like_sf"/>
</dbReference>
<keyword evidence="1" id="KW-0805">Transcription regulation</keyword>
<sequence>MTDRPHVMTAPRQSRSELSTTRLINSAAELIAENGYERTTLAAIGKHAGYSHGIVTRRFGSKEGLLIALIEKMAMGWTETHLKPAIGSTTGREALHIRVNAFRSSWRKSERRMRALYTLMFEALGPIPHLKERMVELHRYSRESVIELIQLGVADGSVDPTVDSERVARLFLGALRGAAYQAMLDPEAVDIYDALDDLDLLVDRLVPVAGKSASPKKSATKK</sequence>
<dbReference type="PANTHER" id="PTHR30055">
    <property type="entry name" value="HTH-TYPE TRANSCRIPTIONAL REGULATOR RUTR"/>
    <property type="match status" value="1"/>
</dbReference>
<dbReference type="SUPFAM" id="SSF48498">
    <property type="entry name" value="Tetracyclin repressor-like, C-terminal domain"/>
    <property type="match status" value="1"/>
</dbReference>
<feature type="domain" description="HTH tetR-type" evidence="5">
    <location>
        <begin position="17"/>
        <end position="77"/>
    </location>
</feature>
<keyword evidence="2 4" id="KW-0238">DNA-binding</keyword>
<dbReference type="PROSITE" id="PS50977">
    <property type="entry name" value="HTH_TETR_2"/>
    <property type="match status" value="1"/>
</dbReference>
<evidence type="ECO:0000259" key="5">
    <source>
        <dbReference type="PROSITE" id="PS50977"/>
    </source>
</evidence>
<protein>
    <submittedName>
        <fullName evidence="6">TetR family transcriptional regulator</fullName>
    </submittedName>
</protein>
<evidence type="ECO:0000256" key="3">
    <source>
        <dbReference type="ARBA" id="ARBA00023163"/>
    </source>
</evidence>
<dbReference type="GO" id="GO:0003700">
    <property type="term" value="F:DNA-binding transcription factor activity"/>
    <property type="evidence" value="ECO:0007669"/>
    <property type="project" value="TreeGrafter"/>
</dbReference>
<dbReference type="PANTHER" id="PTHR30055:SF234">
    <property type="entry name" value="HTH-TYPE TRANSCRIPTIONAL REGULATOR BETI"/>
    <property type="match status" value="1"/>
</dbReference>
<dbReference type="InterPro" id="IPR036271">
    <property type="entry name" value="Tet_transcr_reg_TetR-rel_C_sf"/>
</dbReference>
<proteinExistence type="predicted"/>
<comment type="caution">
    <text evidence="6">The sequence shown here is derived from an EMBL/GenBank/DDBJ whole genome shotgun (WGS) entry which is preliminary data.</text>
</comment>
<evidence type="ECO:0000256" key="4">
    <source>
        <dbReference type="PROSITE-ProRule" id="PRU00335"/>
    </source>
</evidence>
<dbReference type="PRINTS" id="PR00455">
    <property type="entry name" value="HTHTETR"/>
</dbReference>
<evidence type="ECO:0000256" key="2">
    <source>
        <dbReference type="ARBA" id="ARBA00023125"/>
    </source>
</evidence>
<dbReference type="AlphaFoldDB" id="A0A2T1A6A7"/>
<name>A0A2T1A6A7_9ACTN</name>
<dbReference type="Pfam" id="PF00440">
    <property type="entry name" value="TetR_N"/>
    <property type="match status" value="1"/>
</dbReference>
<keyword evidence="3" id="KW-0804">Transcription</keyword>
<dbReference type="Gene3D" id="1.10.357.10">
    <property type="entry name" value="Tetracycline Repressor, domain 2"/>
    <property type="match status" value="1"/>
</dbReference>
<dbReference type="SUPFAM" id="SSF46689">
    <property type="entry name" value="Homeodomain-like"/>
    <property type="match status" value="1"/>
</dbReference>
<dbReference type="InterPro" id="IPR050109">
    <property type="entry name" value="HTH-type_TetR-like_transc_reg"/>
</dbReference>
<dbReference type="InterPro" id="IPR001647">
    <property type="entry name" value="HTH_TetR"/>
</dbReference>
<feature type="DNA-binding region" description="H-T-H motif" evidence="4">
    <location>
        <begin position="40"/>
        <end position="59"/>
    </location>
</feature>
<dbReference type="GO" id="GO:0000976">
    <property type="term" value="F:transcription cis-regulatory region binding"/>
    <property type="evidence" value="ECO:0007669"/>
    <property type="project" value="TreeGrafter"/>
</dbReference>
<dbReference type="Proteomes" id="UP000237752">
    <property type="component" value="Unassembled WGS sequence"/>
</dbReference>